<feature type="transmembrane region" description="Helical" evidence="7">
    <location>
        <begin position="321"/>
        <end position="341"/>
    </location>
</feature>
<dbReference type="GO" id="GO:0016020">
    <property type="term" value="C:membrane"/>
    <property type="evidence" value="ECO:0007669"/>
    <property type="project" value="UniProtKB-SubCell"/>
</dbReference>
<dbReference type="Gene3D" id="1.20.1250.20">
    <property type="entry name" value="MFS general substrate transporter like domains"/>
    <property type="match status" value="1"/>
</dbReference>
<feature type="transmembrane region" description="Helical" evidence="7">
    <location>
        <begin position="195"/>
        <end position="212"/>
    </location>
</feature>
<protein>
    <submittedName>
        <fullName evidence="9">MFS transporter</fullName>
    </submittedName>
</protein>
<dbReference type="PROSITE" id="PS50850">
    <property type="entry name" value="MFS"/>
    <property type="match status" value="1"/>
</dbReference>
<gene>
    <name evidence="9" type="ORF">PPGU16_52550</name>
</gene>
<feature type="transmembrane region" description="Helical" evidence="7">
    <location>
        <begin position="167"/>
        <end position="189"/>
    </location>
</feature>
<evidence type="ECO:0000259" key="8">
    <source>
        <dbReference type="PROSITE" id="PS50850"/>
    </source>
</evidence>
<feature type="transmembrane region" description="Helical" evidence="7">
    <location>
        <begin position="133"/>
        <end position="155"/>
    </location>
</feature>
<dbReference type="InterPro" id="IPR005829">
    <property type="entry name" value="Sugar_transporter_CS"/>
</dbReference>
<feature type="transmembrane region" description="Helical" evidence="7">
    <location>
        <begin position="375"/>
        <end position="395"/>
    </location>
</feature>
<feature type="transmembrane region" description="Helical" evidence="7">
    <location>
        <begin position="346"/>
        <end position="363"/>
    </location>
</feature>
<dbReference type="SUPFAM" id="SSF103473">
    <property type="entry name" value="MFS general substrate transporter"/>
    <property type="match status" value="1"/>
</dbReference>
<dbReference type="EMBL" id="AP023175">
    <property type="protein sequence ID" value="BCF92188.1"/>
    <property type="molecule type" value="Genomic_DNA"/>
</dbReference>
<dbReference type="InterPro" id="IPR020846">
    <property type="entry name" value="MFS_dom"/>
</dbReference>
<evidence type="ECO:0000256" key="6">
    <source>
        <dbReference type="ARBA" id="ARBA00023136"/>
    </source>
</evidence>
<dbReference type="InterPro" id="IPR036259">
    <property type="entry name" value="MFS_trans_sf"/>
</dbReference>
<dbReference type="AlphaFoldDB" id="A0A7I8BVB6"/>
<dbReference type="PANTHER" id="PTHR23511:SF34">
    <property type="entry name" value="SYNAPTIC VESICLE GLYCOPROTEIN 2"/>
    <property type="match status" value="1"/>
</dbReference>
<dbReference type="CDD" id="cd17316">
    <property type="entry name" value="MFS_SV2_like"/>
    <property type="match status" value="1"/>
</dbReference>
<evidence type="ECO:0000313" key="10">
    <source>
        <dbReference type="Proteomes" id="UP000510888"/>
    </source>
</evidence>
<comment type="similarity">
    <text evidence="2">Belongs to the major facilitator superfamily. Sugar transporter (TC 2.A.1.1) family.</text>
</comment>
<dbReference type="KEGG" id="plad:PPGU16_52550"/>
<evidence type="ECO:0000313" key="9">
    <source>
        <dbReference type="EMBL" id="BCF92188.1"/>
    </source>
</evidence>
<feature type="transmembrane region" description="Helical" evidence="7">
    <location>
        <begin position="407"/>
        <end position="432"/>
    </location>
</feature>
<evidence type="ECO:0000256" key="2">
    <source>
        <dbReference type="ARBA" id="ARBA00010992"/>
    </source>
</evidence>
<comment type="subcellular location">
    <subcellularLocation>
        <location evidence="1">Membrane</location>
        <topology evidence="1">Multi-pass membrane protein</topology>
    </subcellularLocation>
</comment>
<name>A0A7I8BVB6_9BURK</name>
<dbReference type="RefSeq" id="WP_180723363.1">
    <property type="nucleotide sequence ID" value="NZ_AP023175.1"/>
</dbReference>
<dbReference type="PROSITE" id="PS00216">
    <property type="entry name" value="SUGAR_TRANSPORT_1"/>
    <property type="match status" value="1"/>
</dbReference>
<feature type="transmembrane region" description="Helical" evidence="7">
    <location>
        <begin position="281"/>
        <end position="301"/>
    </location>
</feature>
<feature type="transmembrane region" description="Helical" evidence="7">
    <location>
        <begin position="79"/>
        <end position="97"/>
    </location>
</feature>
<evidence type="ECO:0000256" key="5">
    <source>
        <dbReference type="ARBA" id="ARBA00022989"/>
    </source>
</evidence>
<feature type="domain" description="Major facilitator superfamily (MFS) profile" evidence="8">
    <location>
        <begin position="43"/>
        <end position="461"/>
    </location>
</feature>
<keyword evidence="5 7" id="KW-1133">Transmembrane helix</keyword>
<keyword evidence="3" id="KW-0813">Transport</keyword>
<keyword evidence="6 7" id="KW-0472">Membrane</keyword>
<keyword evidence="4 7" id="KW-0812">Transmembrane</keyword>
<evidence type="ECO:0000256" key="3">
    <source>
        <dbReference type="ARBA" id="ARBA00022448"/>
    </source>
</evidence>
<evidence type="ECO:0000256" key="1">
    <source>
        <dbReference type="ARBA" id="ARBA00004141"/>
    </source>
</evidence>
<sequence>MDLSSTVKQVDANAVSRTGDLHDAALISARIERLPFTRWHARVLGVVGFVHMTDAFDALTIAYVLPVLIGLWHLSPGDAALLVAGGYVGQTVGALLFSAAAERFGRLRVLRWLLVILALGSLASAYAPGYAVFIALRLFQGIGLGGESPVSATYMNELCPAKTRGRVIFVLQSTFAAGNLIAAIAALWLIPAYGWQVMFLVGALPIVLAAILPRMAPESPRWLAINGRADEAERIVATIEQSVPREQYASLPAAQVVGTPVDQRKAPFRSLFQPGYVTRTLVVWLMACCGSLTTYGILVWLPSLYRTVYHLPLNVALRYGMVSMIATLIGTLVGVFVIDWLGRKKTFALAFLGAALPMLYLAFSGTHVPAAQVSMLASLSVALIAIVQCGIYVYAPEVYPTRIRARGAGAASAVTRVSSVIGPMIIGALLTYLNVEAVFGYFAFVSLAGAIVIGAFAMETRGRTLDEIAGETTVRSHRQ</sequence>
<accession>A0A7I8BVB6</accession>
<feature type="transmembrane region" description="Helical" evidence="7">
    <location>
        <begin position="43"/>
        <end position="73"/>
    </location>
</feature>
<dbReference type="Pfam" id="PF00083">
    <property type="entry name" value="Sugar_tr"/>
    <property type="match status" value="1"/>
</dbReference>
<dbReference type="PANTHER" id="PTHR23511">
    <property type="entry name" value="SYNAPTIC VESICLE GLYCOPROTEIN 2"/>
    <property type="match status" value="1"/>
</dbReference>
<proteinExistence type="inferred from homology"/>
<reference evidence="9 10" key="1">
    <citation type="journal article" date="2020" name="Genes (Basel)">
        <title>Genomic Comparison of Insect Gut Symbionts from Divergent Burkholderia Subclades.</title>
        <authorList>
            <person name="Takeshita K."/>
            <person name="Kikuchi Y."/>
        </authorList>
    </citation>
    <scope>NUCLEOTIDE SEQUENCE [LARGE SCALE GENOMIC DNA]</scope>
    <source>
        <strain evidence="9 10">PGU16</strain>
    </source>
</reference>
<dbReference type="GO" id="GO:0022857">
    <property type="term" value="F:transmembrane transporter activity"/>
    <property type="evidence" value="ECO:0007669"/>
    <property type="project" value="InterPro"/>
</dbReference>
<evidence type="ECO:0000256" key="4">
    <source>
        <dbReference type="ARBA" id="ARBA00022692"/>
    </source>
</evidence>
<evidence type="ECO:0000256" key="7">
    <source>
        <dbReference type="SAM" id="Phobius"/>
    </source>
</evidence>
<feature type="transmembrane region" description="Helical" evidence="7">
    <location>
        <begin position="438"/>
        <end position="458"/>
    </location>
</feature>
<keyword evidence="10" id="KW-1185">Reference proteome</keyword>
<dbReference type="PROSITE" id="PS00217">
    <property type="entry name" value="SUGAR_TRANSPORT_2"/>
    <property type="match status" value="1"/>
</dbReference>
<dbReference type="InterPro" id="IPR005828">
    <property type="entry name" value="MFS_sugar_transport-like"/>
</dbReference>
<dbReference type="Proteomes" id="UP000510888">
    <property type="component" value="Chromosome 2"/>
</dbReference>
<feature type="transmembrane region" description="Helical" evidence="7">
    <location>
        <begin position="109"/>
        <end position="127"/>
    </location>
</feature>
<organism evidence="9 10">
    <name type="scientific">Paraburkholderia largidicola</name>
    <dbReference type="NCBI Taxonomy" id="3014751"/>
    <lineage>
        <taxon>Bacteria</taxon>
        <taxon>Pseudomonadati</taxon>
        <taxon>Pseudomonadota</taxon>
        <taxon>Betaproteobacteria</taxon>
        <taxon>Burkholderiales</taxon>
        <taxon>Burkholderiaceae</taxon>
        <taxon>Paraburkholderia</taxon>
    </lineage>
</organism>